<dbReference type="InterPro" id="IPR001926">
    <property type="entry name" value="TrpB-like_PALP"/>
</dbReference>
<dbReference type="InterPro" id="IPR000634">
    <property type="entry name" value="Ser/Thr_deHydtase_PyrdxlP-BS"/>
</dbReference>
<dbReference type="AlphaFoldDB" id="A0A1G8Y1A2"/>
<reference evidence="5 6" key="1">
    <citation type="submission" date="2016-10" db="EMBL/GenBank/DDBJ databases">
        <authorList>
            <person name="de Groot N.N."/>
        </authorList>
    </citation>
    <scope>NUCLEOTIDE SEQUENCE [LARGE SCALE GENOMIC DNA]</scope>
    <source>
        <strain evidence="5 6">DSM 2895</strain>
    </source>
</reference>
<keyword evidence="2" id="KW-0663">Pyridoxal phosphate</keyword>
<keyword evidence="3" id="KW-0456">Lyase</keyword>
<dbReference type="GO" id="GO:0004794">
    <property type="term" value="F:threonine deaminase activity"/>
    <property type="evidence" value="ECO:0007669"/>
    <property type="project" value="TreeGrafter"/>
</dbReference>
<name>A0A1G8Y1A2_ANEMI</name>
<dbReference type="InterPro" id="IPR050147">
    <property type="entry name" value="Ser/Thr_Dehydratase"/>
</dbReference>
<protein>
    <submittedName>
        <fullName evidence="5">Pyridoxal-phosphate dependent enzyme</fullName>
    </submittedName>
</protein>
<accession>A0A1G8Y1A2</accession>
<dbReference type="GO" id="GO:0006567">
    <property type="term" value="P:L-threonine catabolic process"/>
    <property type="evidence" value="ECO:0007669"/>
    <property type="project" value="TreeGrafter"/>
</dbReference>
<sequence>MSRQFPFLDILAKRYNKRNLFHLTGFSDCGEKHDPKTLLWRCPCGGLLNVEEYEVNFPIEEIKKRPATMWRYKEALPFWDSSSVYEHITLGEGCTPMVPLDSDSSHILLKMDYMMPTLSFKDRGAALLIAKAKEIGVKRVIADSSGNAGTAFAAYANRAGMTCDVYVPANTSPKKLQQIKAHGATVHAIPGSREDTAAAAMEAVEKIQVFYASHVYNPFFYQGTKTYAFEI</sequence>
<comment type="cofactor">
    <cofactor evidence="1">
        <name>pyridoxal 5'-phosphate</name>
        <dbReference type="ChEBI" id="CHEBI:597326"/>
    </cofactor>
</comment>
<dbReference type="Pfam" id="PF00291">
    <property type="entry name" value="PALP"/>
    <property type="match status" value="1"/>
</dbReference>
<evidence type="ECO:0000313" key="6">
    <source>
        <dbReference type="Proteomes" id="UP000182836"/>
    </source>
</evidence>
<gene>
    <name evidence="5" type="ORF">SAMN04487909_13414</name>
</gene>
<feature type="domain" description="Tryptophan synthase beta chain-like PALP" evidence="4">
    <location>
        <begin position="88"/>
        <end position="231"/>
    </location>
</feature>
<dbReference type="SUPFAM" id="SSF53686">
    <property type="entry name" value="Tryptophan synthase beta subunit-like PLP-dependent enzymes"/>
    <property type="match status" value="1"/>
</dbReference>
<evidence type="ECO:0000313" key="5">
    <source>
        <dbReference type="EMBL" id="SDJ96224.1"/>
    </source>
</evidence>
<evidence type="ECO:0000259" key="4">
    <source>
        <dbReference type="Pfam" id="PF00291"/>
    </source>
</evidence>
<dbReference type="GO" id="GO:0006565">
    <property type="term" value="P:L-serine catabolic process"/>
    <property type="evidence" value="ECO:0007669"/>
    <property type="project" value="TreeGrafter"/>
</dbReference>
<evidence type="ECO:0000256" key="1">
    <source>
        <dbReference type="ARBA" id="ARBA00001933"/>
    </source>
</evidence>
<dbReference type="GO" id="GO:0003941">
    <property type="term" value="F:L-serine ammonia-lyase activity"/>
    <property type="evidence" value="ECO:0007669"/>
    <property type="project" value="TreeGrafter"/>
</dbReference>
<dbReference type="Proteomes" id="UP000182836">
    <property type="component" value="Unassembled WGS sequence"/>
</dbReference>
<proteinExistence type="predicted"/>
<dbReference type="PANTHER" id="PTHR48078">
    <property type="entry name" value="THREONINE DEHYDRATASE, MITOCHONDRIAL-RELATED"/>
    <property type="match status" value="1"/>
</dbReference>
<dbReference type="Gene3D" id="3.40.50.1100">
    <property type="match status" value="2"/>
</dbReference>
<evidence type="ECO:0000256" key="2">
    <source>
        <dbReference type="ARBA" id="ARBA00022898"/>
    </source>
</evidence>
<dbReference type="InterPro" id="IPR036052">
    <property type="entry name" value="TrpB-like_PALP_sf"/>
</dbReference>
<evidence type="ECO:0000256" key="3">
    <source>
        <dbReference type="ARBA" id="ARBA00023239"/>
    </source>
</evidence>
<dbReference type="PROSITE" id="PS00165">
    <property type="entry name" value="DEHYDRATASE_SER_THR"/>
    <property type="match status" value="1"/>
</dbReference>
<dbReference type="GO" id="GO:0009097">
    <property type="term" value="P:isoleucine biosynthetic process"/>
    <property type="evidence" value="ECO:0007669"/>
    <property type="project" value="TreeGrafter"/>
</dbReference>
<organism evidence="5 6">
    <name type="scientific">Aneurinibacillus migulanus</name>
    <name type="common">Bacillus migulanus</name>
    <dbReference type="NCBI Taxonomy" id="47500"/>
    <lineage>
        <taxon>Bacteria</taxon>
        <taxon>Bacillati</taxon>
        <taxon>Bacillota</taxon>
        <taxon>Bacilli</taxon>
        <taxon>Bacillales</taxon>
        <taxon>Paenibacillaceae</taxon>
        <taxon>Aneurinibacillus group</taxon>
        <taxon>Aneurinibacillus</taxon>
    </lineage>
</organism>
<dbReference type="GO" id="GO:0030170">
    <property type="term" value="F:pyridoxal phosphate binding"/>
    <property type="evidence" value="ECO:0007669"/>
    <property type="project" value="InterPro"/>
</dbReference>
<dbReference type="EMBL" id="FNED01000034">
    <property type="protein sequence ID" value="SDJ96224.1"/>
    <property type="molecule type" value="Genomic_DNA"/>
</dbReference>
<dbReference type="PANTHER" id="PTHR48078:SF6">
    <property type="entry name" value="L-THREONINE DEHYDRATASE CATABOLIC TDCB"/>
    <property type="match status" value="1"/>
</dbReference>